<comment type="caution">
    <text evidence="8">The sequence shown here is derived from an EMBL/GenBank/DDBJ whole genome shotgun (WGS) entry which is preliminary data.</text>
</comment>
<dbReference type="Pfam" id="PF00593">
    <property type="entry name" value="TonB_dep_Rec_b-barrel"/>
    <property type="match status" value="1"/>
</dbReference>
<keyword evidence="5" id="KW-0732">Signal</keyword>
<dbReference type="SUPFAM" id="SSF56935">
    <property type="entry name" value="Porins"/>
    <property type="match status" value="1"/>
</dbReference>
<keyword evidence="2 4" id="KW-0472">Membrane</keyword>
<dbReference type="InterPro" id="IPR000531">
    <property type="entry name" value="Beta-barrel_TonB"/>
</dbReference>
<protein>
    <submittedName>
        <fullName evidence="8">TonB-dependent receptor</fullName>
    </submittedName>
</protein>
<dbReference type="InterPro" id="IPR036942">
    <property type="entry name" value="Beta-barrel_TonB_sf"/>
</dbReference>
<proteinExistence type="inferred from homology"/>
<dbReference type="AlphaFoldDB" id="A0A545UIC2"/>
<accession>A0A545UIC2</accession>
<dbReference type="EMBL" id="VIKS01000002">
    <property type="protein sequence ID" value="TQV89216.1"/>
    <property type="molecule type" value="Genomic_DNA"/>
</dbReference>
<evidence type="ECO:0000313" key="9">
    <source>
        <dbReference type="Proteomes" id="UP000315439"/>
    </source>
</evidence>
<evidence type="ECO:0000256" key="4">
    <source>
        <dbReference type="RuleBase" id="RU003357"/>
    </source>
</evidence>
<feature type="chain" id="PRO_5021885105" evidence="5">
    <location>
        <begin position="29"/>
        <end position="925"/>
    </location>
</feature>
<keyword evidence="4" id="KW-0798">TonB box</keyword>
<dbReference type="RefSeq" id="WP_142892066.1">
    <property type="nucleotide sequence ID" value="NZ_ML660161.1"/>
</dbReference>
<keyword evidence="9" id="KW-1185">Reference proteome</keyword>
<dbReference type="Gene3D" id="2.170.130.10">
    <property type="entry name" value="TonB-dependent receptor, plug domain"/>
    <property type="match status" value="1"/>
</dbReference>
<dbReference type="PANTHER" id="PTHR40980:SF3">
    <property type="entry name" value="TONB-DEPENDENT RECEPTOR-LIKE BETA-BARREL DOMAIN-CONTAINING PROTEIN"/>
    <property type="match status" value="1"/>
</dbReference>
<dbReference type="NCBIfam" id="TIGR01782">
    <property type="entry name" value="TonB-Xanth-Caul"/>
    <property type="match status" value="1"/>
</dbReference>
<feature type="domain" description="TonB-dependent receptor-like beta-barrel" evidence="6">
    <location>
        <begin position="410"/>
        <end position="892"/>
    </location>
</feature>
<dbReference type="CDD" id="cd01347">
    <property type="entry name" value="ligand_gated_channel"/>
    <property type="match status" value="1"/>
</dbReference>
<dbReference type="PANTHER" id="PTHR40980">
    <property type="entry name" value="PLUG DOMAIN-CONTAINING PROTEIN"/>
    <property type="match status" value="1"/>
</dbReference>
<evidence type="ECO:0000256" key="1">
    <source>
        <dbReference type="ARBA" id="ARBA00004442"/>
    </source>
</evidence>
<dbReference type="InterPro" id="IPR012910">
    <property type="entry name" value="Plug_dom"/>
</dbReference>
<feature type="domain" description="TonB-dependent receptor plug" evidence="7">
    <location>
        <begin position="72"/>
        <end position="175"/>
    </location>
</feature>
<organism evidence="8 9">
    <name type="scientific">Aliikangiella coralliicola</name>
    <dbReference type="NCBI Taxonomy" id="2592383"/>
    <lineage>
        <taxon>Bacteria</taxon>
        <taxon>Pseudomonadati</taxon>
        <taxon>Pseudomonadota</taxon>
        <taxon>Gammaproteobacteria</taxon>
        <taxon>Oceanospirillales</taxon>
        <taxon>Pleioneaceae</taxon>
        <taxon>Aliikangiella</taxon>
    </lineage>
</organism>
<evidence type="ECO:0000256" key="5">
    <source>
        <dbReference type="SAM" id="SignalP"/>
    </source>
</evidence>
<gene>
    <name evidence="8" type="ORF">FLL46_03555</name>
</gene>
<reference evidence="8 9" key="1">
    <citation type="submission" date="2019-07" db="EMBL/GenBank/DDBJ databases">
        <title>Draft genome for Aliikangiella sp. M105.</title>
        <authorList>
            <person name="Wang G."/>
        </authorList>
    </citation>
    <scope>NUCLEOTIDE SEQUENCE [LARGE SCALE GENOMIC DNA]</scope>
    <source>
        <strain evidence="8 9">M105</strain>
    </source>
</reference>
<dbReference type="Gene3D" id="2.40.170.20">
    <property type="entry name" value="TonB-dependent receptor, beta-barrel domain"/>
    <property type="match status" value="1"/>
</dbReference>
<dbReference type="GO" id="GO:0009279">
    <property type="term" value="C:cell outer membrane"/>
    <property type="evidence" value="ECO:0007669"/>
    <property type="project" value="UniProtKB-SubCell"/>
</dbReference>
<sequence length="925" mass="102775">MNNKEHKLRLLPAMIMLNLGVISTNVFAAESADSTQNSANESVVNQEEVAEDENKIVVVGIRGSLEKSMDTKREAKTFIDAITAEDIGKFPDQNVAESLQRIAGVAIDREGGEGQLVSVRGLGSEFNTTLLNGRSLASISGGRGFSFDVIASELISGAQVHKTQSASMVEGASGATINLDSFKPLDIKGFRAVGSAKFLHDRMTDTTKPQVSGLISNTFADETFGVLLSFARTDREYRSDQAQNGGFYQTDLSFEDPNNPGQMIEMADVTMPRNYDQIAKLETRERTGGTVVFQYKPTEDITLTADYLVSKYDVGYSEHTLAHWFDTDWIAGASLDSNRTAVTLDFLGERGGKTDYLNRESTRPTETDLYGFNMEWNVGSTLQLAADIYRSTAVSDNFDGWTDTVAGVRNDYSYDNSTNAPLPTLTFQEQLDANNLLGGWGERGGSYISDEITEAKVSGEWDVNVGPLVSVSFGASSSERELNTRNGSTPWPLVCLLGCFGDVTMPASMFSLYDADGFLSAVDGNPVQQWLTFSSAEFFNFAASEEAISQFSAEDQVWIREAIAANPNFTAEERTWNNNFAVKEEVTSFYTDFFLEQDNWSALLGLRYIKNTTTGIGTQFYLIDLEPSVTDPNTLGGVYSDDTLPINLKSEYSKVLPSLNLKVDLTDDWITRFAYSKSMTRPDIGKMSPRTSYNDGHIDDLTGSGGNPALNPYESKNYDIGLEWYYGDASYASIAYYEKRIDGYIEDEESIETITLPSGTYTYTISRPFNVNTAKITGQELIIQHMFDNLPEPLDGLGVILNMTFVDGESSEDEPNKPFQVGLGDSQNLILFYEKNDFQARIAYNNRDEFFQYWRGGSYQHPVYVKDYAQFDVSASYDINENFQIFFEGINVTNETYEKRATFENQMMSITETGPRYAIGVRASF</sequence>
<evidence type="ECO:0000259" key="6">
    <source>
        <dbReference type="Pfam" id="PF00593"/>
    </source>
</evidence>
<dbReference type="Pfam" id="PF07715">
    <property type="entry name" value="Plug"/>
    <property type="match status" value="1"/>
</dbReference>
<evidence type="ECO:0000256" key="3">
    <source>
        <dbReference type="ARBA" id="ARBA00023237"/>
    </source>
</evidence>
<feature type="signal peptide" evidence="5">
    <location>
        <begin position="1"/>
        <end position="28"/>
    </location>
</feature>
<dbReference type="Proteomes" id="UP000315439">
    <property type="component" value="Unassembled WGS sequence"/>
</dbReference>
<keyword evidence="8" id="KW-0675">Receptor</keyword>
<evidence type="ECO:0000313" key="8">
    <source>
        <dbReference type="EMBL" id="TQV89216.1"/>
    </source>
</evidence>
<evidence type="ECO:0000259" key="7">
    <source>
        <dbReference type="Pfam" id="PF07715"/>
    </source>
</evidence>
<comment type="similarity">
    <text evidence="4">Belongs to the TonB-dependent receptor family.</text>
</comment>
<comment type="subcellular location">
    <subcellularLocation>
        <location evidence="1 4">Cell outer membrane</location>
    </subcellularLocation>
</comment>
<dbReference type="InterPro" id="IPR037066">
    <property type="entry name" value="Plug_dom_sf"/>
</dbReference>
<dbReference type="InterPro" id="IPR010104">
    <property type="entry name" value="TonB_rcpt_bac"/>
</dbReference>
<dbReference type="OrthoDB" id="8727862at2"/>
<keyword evidence="3" id="KW-0998">Cell outer membrane</keyword>
<name>A0A545UIC2_9GAMM</name>
<evidence type="ECO:0000256" key="2">
    <source>
        <dbReference type="ARBA" id="ARBA00023136"/>
    </source>
</evidence>